<organism evidence="1 2">
    <name type="scientific">Anopheles quadriannulatus</name>
    <name type="common">Mosquito</name>
    <dbReference type="NCBI Taxonomy" id="34691"/>
    <lineage>
        <taxon>Eukaryota</taxon>
        <taxon>Metazoa</taxon>
        <taxon>Ecdysozoa</taxon>
        <taxon>Arthropoda</taxon>
        <taxon>Hexapoda</taxon>
        <taxon>Insecta</taxon>
        <taxon>Pterygota</taxon>
        <taxon>Neoptera</taxon>
        <taxon>Endopterygota</taxon>
        <taxon>Diptera</taxon>
        <taxon>Nematocera</taxon>
        <taxon>Culicoidea</taxon>
        <taxon>Culicidae</taxon>
        <taxon>Anophelinae</taxon>
        <taxon>Anopheles</taxon>
    </lineage>
</organism>
<proteinExistence type="predicted"/>
<dbReference type="EnsemblMetazoa" id="AQUA014538-RA">
    <property type="protein sequence ID" value="AQUA014538-PA"/>
    <property type="gene ID" value="AQUA014538"/>
</dbReference>
<sequence>MLDTEAPKKQIVLLNNETALVFLNSNEVYFLPCTIRRTRVRFLRDVKHN</sequence>
<keyword evidence="2" id="KW-1185">Reference proteome</keyword>
<dbReference type="AlphaFoldDB" id="A0A182XRR8"/>
<name>A0A182XRR8_ANOQN</name>
<evidence type="ECO:0000313" key="1">
    <source>
        <dbReference type="EnsemblMetazoa" id="AQUA014538-PA"/>
    </source>
</evidence>
<reference evidence="1" key="1">
    <citation type="submission" date="2020-05" db="UniProtKB">
        <authorList>
            <consortium name="EnsemblMetazoa"/>
        </authorList>
    </citation>
    <scope>IDENTIFICATION</scope>
    <source>
        <strain evidence="1">SANGQUA</strain>
    </source>
</reference>
<evidence type="ECO:0000313" key="2">
    <source>
        <dbReference type="Proteomes" id="UP000076407"/>
    </source>
</evidence>
<protein>
    <submittedName>
        <fullName evidence="1">Uncharacterized protein</fullName>
    </submittedName>
</protein>
<dbReference type="VEuPathDB" id="VectorBase:AQUA014538"/>
<dbReference type="Proteomes" id="UP000076407">
    <property type="component" value="Unassembled WGS sequence"/>
</dbReference>
<accession>A0A182XRR8</accession>